<keyword evidence="2" id="KW-1185">Reference proteome</keyword>
<dbReference type="RefSeq" id="WP_336918646.1">
    <property type="nucleotide sequence ID" value="NZ_JBANRN010000005.1"/>
</dbReference>
<evidence type="ECO:0000313" key="1">
    <source>
        <dbReference type="EMBL" id="MFC3099816.1"/>
    </source>
</evidence>
<proteinExistence type="predicted"/>
<name>A0ABV7ECT5_9SPHN</name>
<organism evidence="1 2">
    <name type="scientific">Alteraurantiacibacter lauratis</name>
    <dbReference type="NCBI Taxonomy" id="2054627"/>
    <lineage>
        <taxon>Bacteria</taxon>
        <taxon>Pseudomonadati</taxon>
        <taxon>Pseudomonadota</taxon>
        <taxon>Alphaproteobacteria</taxon>
        <taxon>Sphingomonadales</taxon>
        <taxon>Erythrobacteraceae</taxon>
        <taxon>Alteraurantiacibacter</taxon>
    </lineage>
</organism>
<dbReference type="InterPro" id="IPR027417">
    <property type="entry name" value="P-loop_NTPase"/>
</dbReference>
<dbReference type="SUPFAM" id="SSF52540">
    <property type="entry name" value="P-loop containing nucleoside triphosphate hydrolases"/>
    <property type="match status" value="1"/>
</dbReference>
<reference evidence="2" key="1">
    <citation type="journal article" date="2019" name="Int. J. Syst. Evol. Microbiol.">
        <title>The Global Catalogue of Microorganisms (GCM) 10K type strain sequencing project: providing services to taxonomists for standard genome sequencing and annotation.</title>
        <authorList>
            <consortium name="The Broad Institute Genomics Platform"/>
            <consortium name="The Broad Institute Genome Sequencing Center for Infectious Disease"/>
            <person name="Wu L."/>
            <person name="Ma J."/>
        </authorList>
    </citation>
    <scope>NUCLEOTIDE SEQUENCE [LARGE SCALE GENOMIC DNA]</scope>
    <source>
        <strain evidence="2">KCTC 52606</strain>
    </source>
</reference>
<protein>
    <recommendedName>
        <fullName evidence="3">DEAD/DEAH box helicase</fullName>
    </recommendedName>
</protein>
<dbReference type="EMBL" id="JBHRSU010000003">
    <property type="protein sequence ID" value="MFC3099816.1"/>
    <property type="molecule type" value="Genomic_DNA"/>
</dbReference>
<sequence>MIDTGHRHLYERRLHRHQESAILRAVSDNYLVATGTGSGKTESFLYPLVDALLRSPDRDRPGVKAVPVLEWLRDLLSDPDCRDDLPRGATEWTDPSLAALASRLSGAQQIVLFATRIAGTDDAESAVATARLLRDLAERDPTRRIFIAAAGKLPLSVSELGTADLEAVEILAKLEKTGRLSVFRLPPDRFTRDLPRLFAQGSDGAMALWNNEGDSPLLAGLIGDAPYLAANLEHDIVANLFDALKAGQLVKNALTSILGNVRVWDYPAGAPRNLTETFAAMLDNTVRLEIDDPFLLKDDRARRALIALLTTLQKDGASFEYVALTWREKYPDEAGEGPEIQQNEMKRLLLAAGFDPGIFNMRCRPYRDRRAFHDRIMRARVGPPGPSSRSIQWDLSSGVGNLMDSSCEAKVYLRTE</sequence>
<accession>A0ABV7ECT5</accession>
<comment type="caution">
    <text evidence="1">The sequence shown here is derived from an EMBL/GenBank/DDBJ whole genome shotgun (WGS) entry which is preliminary data.</text>
</comment>
<dbReference type="Proteomes" id="UP001595378">
    <property type="component" value="Unassembled WGS sequence"/>
</dbReference>
<gene>
    <name evidence="1" type="ORF">ACFODK_02815</name>
</gene>
<evidence type="ECO:0000313" key="2">
    <source>
        <dbReference type="Proteomes" id="UP001595378"/>
    </source>
</evidence>
<evidence type="ECO:0008006" key="3">
    <source>
        <dbReference type="Google" id="ProtNLM"/>
    </source>
</evidence>
<dbReference type="Gene3D" id="3.40.50.300">
    <property type="entry name" value="P-loop containing nucleotide triphosphate hydrolases"/>
    <property type="match status" value="1"/>
</dbReference>